<name>A0A1I4ZCT4_PSUAM</name>
<sequence>MNDQPEYLRITVSAHALQLLATANDRTVTPEQRADARTELCGYLSAIVERDLKAAACGDMRDPDNR</sequence>
<keyword evidence="2" id="KW-1185">Reference proteome</keyword>
<protein>
    <submittedName>
        <fullName evidence="1">Uncharacterized protein</fullName>
    </submittedName>
</protein>
<dbReference type="STRING" id="260086.SAMN05216207_10159"/>
<reference evidence="1 2" key="1">
    <citation type="submission" date="2016-10" db="EMBL/GenBank/DDBJ databases">
        <authorList>
            <person name="de Groot N.N."/>
        </authorList>
    </citation>
    <scope>NUCLEOTIDE SEQUENCE [LARGE SCALE GENOMIC DNA]</scope>
    <source>
        <strain evidence="1 2">CGMCC 4.1877</strain>
    </source>
</reference>
<proteinExistence type="predicted"/>
<dbReference type="EMBL" id="FOUY01000015">
    <property type="protein sequence ID" value="SFN48075.1"/>
    <property type="molecule type" value="Genomic_DNA"/>
</dbReference>
<evidence type="ECO:0000313" key="1">
    <source>
        <dbReference type="EMBL" id="SFN48075.1"/>
    </source>
</evidence>
<dbReference type="Proteomes" id="UP000199614">
    <property type="component" value="Unassembled WGS sequence"/>
</dbReference>
<gene>
    <name evidence="1" type="ORF">SAMN05216207_10159</name>
</gene>
<dbReference type="AlphaFoldDB" id="A0A1I4ZCT4"/>
<accession>A0A1I4ZCT4</accession>
<evidence type="ECO:0000313" key="2">
    <source>
        <dbReference type="Proteomes" id="UP000199614"/>
    </source>
</evidence>
<organism evidence="1 2">
    <name type="scientific">Pseudonocardia ammonioxydans</name>
    <dbReference type="NCBI Taxonomy" id="260086"/>
    <lineage>
        <taxon>Bacteria</taxon>
        <taxon>Bacillati</taxon>
        <taxon>Actinomycetota</taxon>
        <taxon>Actinomycetes</taxon>
        <taxon>Pseudonocardiales</taxon>
        <taxon>Pseudonocardiaceae</taxon>
        <taxon>Pseudonocardia</taxon>
    </lineage>
</organism>
<dbReference type="RefSeq" id="WP_143105403.1">
    <property type="nucleotide sequence ID" value="NZ_FOUY01000015.1"/>
</dbReference>